<accession>A0A4U0XPN3</accession>
<comment type="caution">
    <text evidence="1">The sequence shown here is derived from an EMBL/GenBank/DDBJ whole genome shotgun (WGS) entry which is preliminary data.</text>
</comment>
<gene>
    <name evidence="1" type="ORF">B0A55_03496</name>
</gene>
<proteinExistence type="predicted"/>
<reference evidence="1 2" key="1">
    <citation type="submission" date="2017-03" db="EMBL/GenBank/DDBJ databases">
        <title>Genomes of endolithic fungi from Antarctica.</title>
        <authorList>
            <person name="Coleine C."/>
            <person name="Masonjones S."/>
            <person name="Stajich J.E."/>
        </authorList>
    </citation>
    <scope>NUCLEOTIDE SEQUENCE [LARGE SCALE GENOMIC DNA]</scope>
    <source>
        <strain evidence="1 2">CCFEE 5184</strain>
    </source>
</reference>
<dbReference type="AlphaFoldDB" id="A0A4U0XPN3"/>
<keyword evidence="2" id="KW-1185">Reference proteome</keyword>
<dbReference type="Proteomes" id="UP000309340">
    <property type="component" value="Unassembled WGS sequence"/>
</dbReference>
<dbReference type="EMBL" id="NAJQ01000090">
    <property type="protein sequence ID" value="TKA79432.1"/>
    <property type="molecule type" value="Genomic_DNA"/>
</dbReference>
<name>A0A4U0XPN3_9PEZI</name>
<protein>
    <submittedName>
        <fullName evidence="1">Uncharacterized protein</fullName>
    </submittedName>
</protein>
<sequence length="159" mass="18351">MGFFNLPAQLRNHIYELALVPSDAVRPTEIENDPPATTPLAACPRIRSEAEQIFWRQNTFHFNRNIEALLAGAPEASRWMFAVGWKRIRYVKSLIITYKTRFSLELGRSPINGKPALVLESLAMAKDKPWDPFATMVQQQALQFRIAESLRVVDEFKYW</sequence>
<evidence type="ECO:0000313" key="2">
    <source>
        <dbReference type="Proteomes" id="UP000309340"/>
    </source>
</evidence>
<dbReference type="OrthoDB" id="3934270at2759"/>
<organism evidence="1 2">
    <name type="scientific">Friedmanniomyces simplex</name>
    <dbReference type="NCBI Taxonomy" id="329884"/>
    <lineage>
        <taxon>Eukaryota</taxon>
        <taxon>Fungi</taxon>
        <taxon>Dikarya</taxon>
        <taxon>Ascomycota</taxon>
        <taxon>Pezizomycotina</taxon>
        <taxon>Dothideomycetes</taxon>
        <taxon>Dothideomycetidae</taxon>
        <taxon>Mycosphaerellales</taxon>
        <taxon>Teratosphaeriaceae</taxon>
        <taxon>Friedmanniomyces</taxon>
    </lineage>
</organism>
<evidence type="ECO:0000313" key="1">
    <source>
        <dbReference type="EMBL" id="TKA79432.1"/>
    </source>
</evidence>